<dbReference type="PANTHER" id="PTHR30290:SF72">
    <property type="entry name" value="HTH-TYPE TRANSCRIPTIONAL REGULATOR SGRR"/>
    <property type="match status" value="1"/>
</dbReference>
<dbReference type="CDD" id="cd08507">
    <property type="entry name" value="PBP2_SgrR_like"/>
    <property type="match status" value="1"/>
</dbReference>
<evidence type="ECO:0000259" key="3">
    <source>
        <dbReference type="Pfam" id="PF12793"/>
    </source>
</evidence>
<dbReference type="SUPFAM" id="SSF53850">
    <property type="entry name" value="Periplasmic binding protein-like II"/>
    <property type="match status" value="1"/>
</dbReference>
<gene>
    <name evidence="4" type="ORF">FHS19_003197</name>
</gene>
<evidence type="ECO:0000256" key="1">
    <source>
        <dbReference type="ARBA" id="ARBA00023125"/>
    </source>
</evidence>
<dbReference type="EMBL" id="JACHXJ010000002">
    <property type="protein sequence ID" value="MBB3128543.1"/>
    <property type="molecule type" value="Genomic_DNA"/>
</dbReference>
<evidence type="ECO:0000259" key="2">
    <source>
        <dbReference type="Pfam" id="PF00496"/>
    </source>
</evidence>
<accession>A0A839TPV4</accession>
<protein>
    <submittedName>
        <fullName evidence="4">MarR-like DNA-binding transcriptional regulator SgrR of sgrS sRNA</fullName>
    </submittedName>
</protein>
<proteinExistence type="predicted"/>
<dbReference type="GO" id="GO:0003677">
    <property type="term" value="F:DNA binding"/>
    <property type="evidence" value="ECO:0007669"/>
    <property type="project" value="UniProtKB-KW"/>
</dbReference>
<dbReference type="InterPro" id="IPR025370">
    <property type="entry name" value="SgrR_HTH_N"/>
</dbReference>
<feature type="domain" description="Transcriptional regulator SgrR N-terminal HTH" evidence="3">
    <location>
        <begin position="14"/>
        <end position="93"/>
    </location>
</feature>
<dbReference type="Pfam" id="PF12793">
    <property type="entry name" value="SgrR_N"/>
    <property type="match status" value="1"/>
</dbReference>
<feature type="domain" description="Solute-binding protein family 5" evidence="2">
    <location>
        <begin position="169"/>
        <end position="434"/>
    </location>
</feature>
<dbReference type="InterPro" id="IPR000914">
    <property type="entry name" value="SBP_5_dom"/>
</dbReference>
<dbReference type="Gene3D" id="3.10.105.10">
    <property type="entry name" value="Dipeptide-binding Protein, Domain 3"/>
    <property type="match status" value="1"/>
</dbReference>
<dbReference type="GO" id="GO:0015833">
    <property type="term" value="P:peptide transport"/>
    <property type="evidence" value="ECO:0007669"/>
    <property type="project" value="TreeGrafter"/>
</dbReference>
<dbReference type="Proteomes" id="UP000517523">
    <property type="component" value="Unassembled WGS sequence"/>
</dbReference>
<dbReference type="AlphaFoldDB" id="A0A839TPV4"/>
<dbReference type="GO" id="GO:1904680">
    <property type="term" value="F:peptide transmembrane transporter activity"/>
    <property type="evidence" value="ECO:0007669"/>
    <property type="project" value="TreeGrafter"/>
</dbReference>
<dbReference type="PANTHER" id="PTHR30290">
    <property type="entry name" value="PERIPLASMIC BINDING COMPONENT OF ABC TRANSPORTER"/>
    <property type="match status" value="1"/>
</dbReference>
<dbReference type="InterPro" id="IPR039424">
    <property type="entry name" value="SBP_5"/>
</dbReference>
<reference evidence="4 5" key="1">
    <citation type="submission" date="2020-08" db="EMBL/GenBank/DDBJ databases">
        <title>Genomic Encyclopedia of Type Strains, Phase III (KMG-III): the genomes of soil and plant-associated and newly described type strains.</title>
        <authorList>
            <person name="Whitman W."/>
        </authorList>
    </citation>
    <scope>NUCLEOTIDE SEQUENCE [LARGE SCALE GENOMIC DNA]</scope>
    <source>
        <strain evidence="4 5">CECT 5831</strain>
    </source>
</reference>
<sequence>MLLYECFGGNTELGLPVEVTLEELADAMYCTTRNAKLILRKLESDHLIEWLPGLGRGNHSRIVFKVDKEVYLNELLQNHLEQGDYKRAFDLIGGHGIGTLAKPKFLEWLDNHFGYKKGENGDLEDMLIFPVIKSPQTLDPAKLLNSFDSHLTRQIFDRLLHFDEQLGRIVPMIAHTWSPNSSATEWTFYLRKGVRFHNGQELTSKDVQFTLNRLQNGKSNSWLMSGVKSVDTIGPRALRVRLSRPNRIFDRFMSSTAASILPYGFAGMEEEAYWTHPIGTGPFRWVEKKAGRIKMAAYDTYFLGRPYLDGVDIVIMPEDCGPEMEGIAKVYHSLDTMRMDRDAPEDAWQHIEKLGQCNILLTWNVSREGPQRSEAFRRAVRMILHPGEMVAQLGGERGLPVLGFRSEASRTHMVESILPERVHRALEESGYKGEVLRFAFPEKYDEDGRWIVNRLASWGIQTEIMDYNQWKDSDFAVTCLILADDEVCEIEAYEHPDYIMQTYFDGERKAWITSQINAAVAAESTEQRRMFLKEIEEHIRDEATVIFLHHRKLSTFLHPTVRGVCLNPLGWVDFKEVWLEQA</sequence>
<organism evidence="4 5">
    <name type="scientific">Paenibacillus rhizosphaerae</name>
    <dbReference type="NCBI Taxonomy" id="297318"/>
    <lineage>
        <taxon>Bacteria</taxon>
        <taxon>Bacillati</taxon>
        <taxon>Bacillota</taxon>
        <taxon>Bacilli</taxon>
        <taxon>Bacillales</taxon>
        <taxon>Paenibacillaceae</taxon>
        <taxon>Paenibacillus</taxon>
    </lineage>
</organism>
<name>A0A839TPV4_9BACL</name>
<dbReference type="RefSeq" id="WP_183582704.1">
    <property type="nucleotide sequence ID" value="NZ_JACHXJ010000002.1"/>
</dbReference>
<evidence type="ECO:0000313" key="5">
    <source>
        <dbReference type="Proteomes" id="UP000517523"/>
    </source>
</evidence>
<dbReference type="Gene3D" id="3.40.190.10">
    <property type="entry name" value="Periplasmic binding protein-like II"/>
    <property type="match status" value="1"/>
</dbReference>
<keyword evidence="1 4" id="KW-0238">DNA-binding</keyword>
<dbReference type="Pfam" id="PF00496">
    <property type="entry name" value="SBP_bac_5"/>
    <property type="match status" value="1"/>
</dbReference>
<comment type="caution">
    <text evidence="4">The sequence shown here is derived from an EMBL/GenBank/DDBJ whole genome shotgun (WGS) entry which is preliminary data.</text>
</comment>
<evidence type="ECO:0000313" key="4">
    <source>
        <dbReference type="EMBL" id="MBB3128543.1"/>
    </source>
</evidence>